<reference evidence="17 18" key="1">
    <citation type="journal article" date="2019" name="Nat. Microbiol.">
        <title>Mediterranean grassland soil C-N compound turnover is dependent on rainfall and depth, and is mediated by genomically divergent microorganisms.</title>
        <authorList>
            <person name="Diamond S."/>
            <person name="Andeer P.F."/>
            <person name="Li Z."/>
            <person name="Crits-Christoph A."/>
            <person name="Burstein D."/>
            <person name="Anantharaman K."/>
            <person name="Lane K.R."/>
            <person name="Thomas B.C."/>
            <person name="Pan C."/>
            <person name="Northen T.R."/>
            <person name="Banfield J.F."/>
        </authorList>
    </citation>
    <scope>NUCLEOTIDE SEQUENCE [LARGE SCALE GENOMIC DNA]</scope>
    <source>
        <strain evidence="17">NP_4</strain>
    </source>
</reference>
<feature type="site" description="Important for catalysis" evidence="14">
    <location>
        <position position="189"/>
    </location>
</feature>
<keyword evidence="6 14" id="KW-0432">Leucine biosynthesis</keyword>
<dbReference type="GO" id="GO:0003862">
    <property type="term" value="F:3-isopropylmalate dehydrogenase activity"/>
    <property type="evidence" value="ECO:0007669"/>
    <property type="project" value="UniProtKB-UniRule"/>
</dbReference>
<dbReference type="GO" id="GO:0000287">
    <property type="term" value="F:magnesium ion binding"/>
    <property type="evidence" value="ECO:0007669"/>
    <property type="project" value="InterPro"/>
</dbReference>
<dbReference type="AlphaFoldDB" id="A0A537KXV5"/>
<comment type="caution">
    <text evidence="17">The sequence shown here is derived from an EMBL/GenBank/DDBJ whole genome shotgun (WGS) entry which is preliminary data.</text>
</comment>
<feature type="binding site" evidence="14">
    <location>
        <position position="221"/>
    </location>
    <ligand>
        <name>Mg(2+)</name>
        <dbReference type="ChEBI" id="CHEBI:18420"/>
    </ligand>
</feature>
<dbReference type="FunFam" id="3.40.718.10:FF:000006">
    <property type="entry name" value="3-isopropylmalate dehydrogenase"/>
    <property type="match status" value="1"/>
</dbReference>
<feature type="binding site" evidence="14">
    <location>
        <position position="249"/>
    </location>
    <ligand>
        <name>Mg(2+)</name>
        <dbReference type="ChEBI" id="CHEBI:18420"/>
    </ligand>
</feature>
<dbReference type="EC" id="1.1.1.85" evidence="14"/>
<dbReference type="GO" id="GO:0005829">
    <property type="term" value="C:cytosol"/>
    <property type="evidence" value="ECO:0007669"/>
    <property type="project" value="TreeGrafter"/>
</dbReference>
<keyword evidence="13 14" id="KW-0100">Branched-chain amino acid biosynthesis</keyword>
<evidence type="ECO:0000256" key="8">
    <source>
        <dbReference type="ARBA" id="ARBA00022723"/>
    </source>
</evidence>
<feature type="binding site" evidence="14">
    <location>
        <position position="136"/>
    </location>
    <ligand>
        <name>substrate</name>
    </ligand>
</feature>
<keyword evidence="12 14" id="KW-0464">Manganese</keyword>
<dbReference type="PANTHER" id="PTHR42979">
    <property type="entry name" value="3-ISOPROPYLMALATE DEHYDROGENASE"/>
    <property type="match status" value="1"/>
</dbReference>
<dbReference type="EMBL" id="VBAL01000113">
    <property type="protein sequence ID" value="TMJ00585.1"/>
    <property type="molecule type" value="Genomic_DNA"/>
</dbReference>
<evidence type="ECO:0000256" key="10">
    <source>
        <dbReference type="ARBA" id="ARBA00023002"/>
    </source>
</evidence>
<dbReference type="InterPro" id="IPR004429">
    <property type="entry name" value="Isopropylmalate_DH"/>
</dbReference>
<evidence type="ECO:0000256" key="7">
    <source>
        <dbReference type="ARBA" id="ARBA00022605"/>
    </source>
</evidence>
<dbReference type="NCBIfam" id="TIGR00169">
    <property type="entry name" value="leuB"/>
    <property type="match status" value="1"/>
</dbReference>
<keyword evidence="8 14" id="KW-0479">Metal-binding</keyword>
<feature type="binding site" evidence="14">
    <location>
        <position position="245"/>
    </location>
    <ligand>
        <name>Mg(2+)</name>
        <dbReference type="ChEBI" id="CHEBI:18420"/>
    </ligand>
</feature>
<accession>A0A537KXV5</accession>
<comment type="cofactor">
    <cofactor evidence="2">
        <name>Mn(2+)</name>
        <dbReference type="ChEBI" id="CHEBI:29035"/>
    </cofactor>
</comment>
<comment type="similarity">
    <text evidence="4 14">Belongs to the isocitrate and isopropylmalate dehydrogenases family. LeuB type 1 subfamily.</text>
</comment>
<evidence type="ECO:0000313" key="17">
    <source>
        <dbReference type="EMBL" id="TMJ00585.1"/>
    </source>
</evidence>
<feature type="site" description="Important for catalysis" evidence="14">
    <location>
        <position position="143"/>
    </location>
</feature>
<keyword evidence="7 14" id="KW-0028">Amino-acid biosynthesis</keyword>
<evidence type="ECO:0000256" key="5">
    <source>
        <dbReference type="ARBA" id="ARBA00011738"/>
    </source>
</evidence>
<evidence type="ECO:0000256" key="3">
    <source>
        <dbReference type="ARBA" id="ARBA00004762"/>
    </source>
</evidence>
<evidence type="ECO:0000256" key="11">
    <source>
        <dbReference type="ARBA" id="ARBA00023027"/>
    </source>
</evidence>
<dbReference type="Proteomes" id="UP000319353">
    <property type="component" value="Unassembled WGS sequence"/>
</dbReference>
<evidence type="ECO:0000256" key="1">
    <source>
        <dbReference type="ARBA" id="ARBA00000624"/>
    </source>
</evidence>
<gene>
    <name evidence="14 17" type="primary">leuB</name>
    <name evidence="17" type="ORF">E6H01_09195</name>
</gene>
<feature type="binding site" evidence="14">
    <location>
        <position position="98"/>
    </location>
    <ligand>
        <name>substrate</name>
    </ligand>
</feature>
<evidence type="ECO:0000256" key="13">
    <source>
        <dbReference type="ARBA" id="ARBA00023304"/>
    </source>
</evidence>
<evidence type="ECO:0000256" key="12">
    <source>
        <dbReference type="ARBA" id="ARBA00023211"/>
    </source>
</evidence>
<keyword evidence="11 14" id="KW-0520">NAD</keyword>
<comment type="subunit">
    <text evidence="5 14 15">Homodimer.</text>
</comment>
<evidence type="ECO:0000256" key="15">
    <source>
        <dbReference type="RuleBase" id="RU004445"/>
    </source>
</evidence>
<keyword evidence="9 14" id="KW-0460">Magnesium</keyword>
<comment type="pathway">
    <text evidence="3 14 15">Amino-acid biosynthesis; L-leucine biosynthesis; L-leucine from 3-methyl-2-oxobutanoate: step 3/4.</text>
</comment>
<dbReference type="InterPro" id="IPR024084">
    <property type="entry name" value="IsoPropMal-DH-like_dom"/>
</dbReference>
<comment type="function">
    <text evidence="14 15">Catalyzes the oxidation of 3-carboxy-2-hydroxy-4-methylpentanoate (3-isopropylmalate) to 3-carboxy-4-methyl-2-oxopentanoate. The product decarboxylates to 4-methyl-2 oxopentanoate.</text>
</comment>
<dbReference type="Pfam" id="PF00180">
    <property type="entry name" value="Iso_dh"/>
    <property type="match status" value="1"/>
</dbReference>
<evidence type="ECO:0000313" key="18">
    <source>
        <dbReference type="Proteomes" id="UP000319353"/>
    </source>
</evidence>
<evidence type="ECO:0000256" key="4">
    <source>
        <dbReference type="ARBA" id="ARBA00008319"/>
    </source>
</evidence>
<dbReference type="Gene3D" id="3.40.718.10">
    <property type="entry name" value="Isopropylmalate Dehydrogenase"/>
    <property type="match status" value="1"/>
</dbReference>
<dbReference type="InterPro" id="IPR019818">
    <property type="entry name" value="IsoCit/isopropylmalate_DH_CS"/>
</dbReference>
<dbReference type="PANTHER" id="PTHR42979:SF1">
    <property type="entry name" value="3-ISOPROPYLMALATE DEHYDROGENASE"/>
    <property type="match status" value="1"/>
</dbReference>
<evidence type="ECO:0000256" key="2">
    <source>
        <dbReference type="ARBA" id="ARBA00001936"/>
    </source>
</evidence>
<dbReference type="SMART" id="SM01329">
    <property type="entry name" value="Iso_dh"/>
    <property type="match status" value="1"/>
</dbReference>
<comment type="subcellular location">
    <subcellularLocation>
        <location evidence="14">Cytoplasm</location>
    </subcellularLocation>
</comment>
<feature type="binding site" evidence="14">
    <location>
        <position position="108"/>
    </location>
    <ligand>
        <name>substrate</name>
    </ligand>
</feature>
<proteinExistence type="inferred from homology"/>
<feature type="binding site" evidence="14">
    <location>
        <begin position="279"/>
        <end position="291"/>
    </location>
    <ligand>
        <name>NAD(+)</name>
        <dbReference type="ChEBI" id="CHEBI:57540"/>
    </ligand>
</feature>
<feature type="binding site" evidence="14">
    <location>
        <position position="221"/>
    </location>
    <ligand>
        <name>substrate</name>
    </ligand>
</feature>
<dbReference type="GO" id="GO:0051287">
    <property type="term" value="F:NAD binding"/>
    <property type="evidence" value="ECO:0007669"/>
    <property type="project" value="InterPro"/>
</dbReference>
<keyword evidence="14" id="KW-0963">Cytoplasm</keyword>
<feature type="binding site" evidence="14">
    <location>
        <begin position="78"/>
        <end position="91"/>
    </location>
    <ligand>
        <name>NAD(+)</name>
        <dbReference type="ChEBI" id="CHEBI:57540"/>
    </ligand>
</feature>
<feature type="domain" description="Isopropylmalate dehydrogenase-like" evidence="16">
    <location>
        <begin position="6"/>
        <end position="346"/>
    </location>
</feature>
<dbReference type="SUPFAM" id="SSF53659">
    <property type="entry name" value="Isocitrate/Isopropylmalate dehydrogenase-like"/>
    <property type="match status" value="1"/>
</dbReference>
<evidence type="ECO:0000256" key="6">
    <source>
        <dbReference type="ARBA" id="ARBA00022430"/>
    </source>
</evidence>
<dbReference type="GO" id="GO:0009098">
    <property type="term" value="P:L-leucine biosynthetic process"/>
    <property type="evidence" value="ECO:0007669"/>
    <property type="project" value="UniProtKB-UniRule"/>
</dbReference>
<evidence type="ECO:0000256" key="9">
    <source>
        <dbReference type="ARBA" id="ARBA00022842"/>
    </source>
</evidence>
<evidence type="ECO:0000259" key="16">
    <source>
        <dbReference type="SMART" id="SM01329"/>
    </source>
</evidence>
<dbReference type="HAMAP" id="MF_01033">
    <property type="entry name" value="LeuB_type1"/>
    <property type="match status" value="1"/>
</dbReference>
<evidence type="ECO:0000256" key="14">
    <source>
        <dbReference type="HAMAP-Rule" id="MF_01033"/>
    </source>
</evidence>
<keyword evidence="10 14" id="KW-0560">Oxidoreductase</keyword>
<organism evidence="17 18">
    <name type="scientific">Candidatus Segetimicrobium genomatis</name>
    <dbReference type="NCBI Taxonomy" id="2569760"/>
    <lineage>
        <taxon>Bacteria</taxon>
        <taxon>Bacillati</taxon>
        <taxon>Candidatus Sysuimicrobiota</taxon>
        <taxon>Candidatus Sysuimicrobiia</taxon>
        <taxon>Candidatus Sysuimicrobiales</taxon>
        <taxon>Candidatus Segetimicrobiaceae</taxon>
        <taxon>Candidatus Segetimicrobium</taxon>
    </lineage>
</organism>
<comment type="catalytic activity">
    <reaction evidence="1 14 15">
        <text>(2R,3S)-3-isopropylmalate + NAD(+) = 4-methyl-2-oxopentanoate + CO2 + NADH</text>
        <dbReference type="Rhea" id="RHEA:32271"/>
        <dbReference type="ChEBI" id="CHEBI:16526"/>
        <dbReference type="ChEBI" id="CHEBI:17865"/>
        <dbReference type="ChEBI" id="CHEBI:35121"/>
        <dbReference type="ChEBI" id="CHEBI:57540"/>
        <dbReference type="ChEBI" id="CHEBI:57945"/>
        <dbReference type="EC" id="1.1.1.85"/>
    </reaction>
</comment>
<protein>
    <recommendedName>
        <fullName evidence="14">3-isopropylmalate dehydrogenase</fullName>
        <ecNumber evidence="14">1.1.1.85</ecNumber>
    </recommendedName>
    <alternativeName>
        <fullName evidence="14">3-IPM-DH</fullName>
    </alternativeName>
    <alternativeName>
        <fullName evidence="14">Beta-IPM dehydrogenase</fullName>
        <shortName evidence="14">IMDH</shortName>
    </alternativeName>
</protein>
<sequence length="373" mass="39165">MPGESRVALLPGDGIGPEVIHEAVKVLQAVARRFVLELGFTELPIGGVATDATGTPLPDVTLQSCLRADAVLLGAVGGPKWDHLPGPARPEAGLLQLRRELGVFANLRPVRLFPSVSGVSPLRAEVAAGTDLLIVRELIGGLYFGQPRGRTDDGAVDTMRYSAGEIARVARVACSMARGRRRKVTSVDKANVLETSRLWRETVEVVAREFPDVTLEHLLVDTCAMQLVRAPAQFDVIVTENMFGDILSDEAGAVAGSLGLLPSASIGDGRPFLYEPVHGSAPDIAGKGTANPIGAILSVAMLLRHSLHRDDAAATVEAAVERALEAGVRTPDLGGQATTVQMGDRISEEVTGGAAVAGRAAPRISLQRGQTPK</sequence>
<comment type="cofactor">
    <cofactor evidence="14 15">
        <name>Mg(2+)</name>
        <dbReference type="ChEBI" id="CHEBI:18420"/>
    </cofactor>
    <cofactor evidence="14 15">
        <name>Mn(2+)</name>
        <dbReference type="ChEBI" id="CHEBI:29035"/>
    </cofactor>
    <text evidence="14 15">Binds 1 Mg(2+) or Mn(2+) ion per subunit.</text>
</comment>
<dbReference type="PROSITE" id="PS00470">
    <property type="entry name" value="IDH_IMDH"/>
    <property type="match status" value="1"/>
</dbReference>
<dbReference type="UniPathway" id="UPA00048">
    <property type="reaction ID" value="UER00072"/>
</dbReference>
<name>A0A537KXV5_9BACT</name>